<keyword evidence="1" id="KW-0472">Membrane</keyword>
<gene>
    <name evidence="2" type="ORF">TNIN_34511</name>
</gene>
<evidence type="ECO:0000313" key="2">
    <source>
        <dbReference type="EMBL" id="GFY78226.1"/>
    </source>
</evidence>
<proteinExistence type="predicted"/>
<keyword evidence="3" id="KW-1185">Reference proteome</keyword>
<name>A0A8X6YW80_9ARAC</name>
<keyword evidence="1" id="KW-0812">Transmembrane</keyword>
<dbReference type="Proteomes" id="UP000886998">
    <property type="component" value="Unassembled WGS sequence"/>
</dbReference>
<feature type="transmembrane region" description="Helical" evidence="1">
    <location>
        <begin position="62"/>
        <end position="81"/>
    </location>
</feature>
<dbReference type="EMBL" id="BMAV01022879">
    <property type="protein sequence ID" value="GFY78226.1"/>
    <property type="molecule type" value="Genomic_DNA"/>
</dbReference>
<protein>
    <submittedName>
        <fullName evidence="2">Uncharacterized protein</fullName>
    </submittedName>
</protein>
<evidence type="ECO:0000313" key="3">
    <source>
        <dbReference type="Proteomes" id="UP000886998"/>
    </source>
</evidence>
<organism evidence="2 3">
    <name type="scientific">Trichonephila inaurata madagascariensis</name>
    <dbReference type="NCBI Taxonomy" id="2747483"/>
    <lineage>
        <taxon>Eukaryota</taxon>
        <taxon>Metazoa</taxon>
        <taxon>Ecdysozoa</taxon>
        <taxon>Arthropoda</taxon>
        <taxon>Chelicerata</taxon>
        <taxon>Arachnida</taxon>
        <taxon>Araneae</taxon>
        <taxon>Araneomorphae</taxon>
        <taxon>Entelegynae</taxon>
        <taxon>Araneoidea</taxon>
        <taxon>Nephilidae</taxon>
        <taxon>Trichonephila</taxon>
        <taxon>Trichonephila inaurata</taxon>
    </lineage>
</organism>
<feature type="transmembrane region" description="Helical" evidence="1">
    <location>
        <begin position="32"/>
        <end position="50"/>
    </location>
</feature>
<dbReference type="AlphaFoldDB" id="A0A8X6YW80"/>
<reference evidence="2" key="1">
    <citation type="submission" date="2020-08" db="EMBL/GenBank/DDBJ databases">
        <title>Multicomponent nature underlies the extraordinary mechanical properties of spider dragline silk.</title>
        <authorList>
            <person name="Kono N."/>
            <person name="Nakamura H."/>
            <person name="Mori M."/>
            <person name="Yoshida Y."/>
            <person name="Ohtoshi R."/>
            <person name="Malay A.D."/>
            <person name="Moran D.A.P."/>
            <person name="Tomita M."/>
            <person name="Numata K."/>
            <person name="Arakawa K."/>
        </authorList>
    </citation>
    <scope>NUCLEOTIDE SEQUENCE</scope>
</reference>
<sequence>MKSPETKRVTFHILATSLLKPRILRPLLRHSIVFHGYFAMVGNPALLLSIPTWKHASTSGAAIPNQAFSLSLFLGITWHLITCLESKLAASIG</sequence>
<keyword evidence="1" id="KW-1133">Transmembrane helix</keyword>
<evidence type="ECO:0000256" key="1">
    <source>
        <dbReference type="SAM" id="Phobius"/>
    </source>
</evidence>
<comment type="caution">
    <text evidence="2">The sequence shown here is derived from an EMBL/GenBank/DDBJ whole genome shotgun (WGS) entry which is preliminary data.</text>
</comment>
<accession>A0A8X6YW80</accession>